<protein>
    <submittedName>
        <fullName evidence="3">DUF3899 domain-containing protein</fullName>
    </submittedName>
</protein>
<feature type="transmembrane region" description="Helical" evidence="1">
    <location>
        <begin position="40"/>
        <end position="58"/>
    </location>
</feature>
<name>A0A5N1BN08_9LACT</name>
<evidence type="ECO:0000313" key="4">
    <source>
        <dbReference type="Proteomes" id="UP000326476"/>
    </source>
</evidence>
<comment type="caution">
    <text evidence="3">The sequence shown here is derived from an EMBL/GenBank/DDBJ whole genome shotgun (WGS) entry which is preliminary data.</text>
</comment>
<keyword evidence="1" id="KW-0812">Transmembrane</keyword>
<gene>
    <name evidence="3" type="ORF">F6I34_02475</name>
</gene>
<organism evidence="3 4">
    <name type="scientific">Aerococcus tenax</name>
    <dbReference type="NCBI Taxonomy" id="3078812"/>
    <lineage>
        <taxon>Bacteria</taxon>
        <taxon>Bacillati</taxon>
        <taxon>Bacillota</taxon>
        <taxon>Bacilli</taxon>
        <taxon>Lactobacillales</taxon>
        <taxon>Aerococcaceae</taxon>
        <taxon>Aerococcus</taxon>
    </lineage>
</organism>
<dbReference type="EMBL" id="VYVN01000004">
    <property type="protein sequence ID" value="KAA9241465.1"/>
    <property type="molecule type" value="Genomic_DNA"/>
</dbReference>
<evidence type="ECO:0000256" key="1">
    <source>
        <dbReference type="SAM" id="Phobius"/>
    </source>
</evidence>
<dbReference type="AlphaFoldDB" id="A0A5N1BN08"/>
<evidence type="ECO:0000259" key="2">
    <source>
        <dbReference type="Pfam" id="PF13038"/>
    </source>
</evidence>
<sequence>MISTMKKNKDLLLVSILTVLPLFQLLIESSYPWARRLSDSYFILSACFLIPSLAGWILKAGTFDTFQSMWKKYGPRLWKAAPDPSPVSTEDSDKEDYLSTHIGPWYRKGLAIGSFFLVLSLVFLLLYYLF</sequence>
<keyword evidence="4" id="KW-1185">Reference proteome</keyword>
<dbReference type="Pfam" id="PF13038">
    <property type="entry name" value="DUF3899"/>
    <property type="match status" value="1"/>
</dbReference>
<keyword evidence="1" id="KW-1133">Transmembrane helix</keyword>
<reference evidence="4" key="1">
    <citation type="submission" date="2019-09" db="EMBL/GenBank/DDBJ databases">
        <title>Draft genome sequence assemblies of isolates from the urinary tract.</title>
        <authorList>
            <person name="Mores C.R."/>
            <person name="Putonti C."/>
            <person name="Wolfe A.J."/>
        </authorList>
    </citation>
    <scope>NUCLEOTIDE SEQUENCE [LARGE SCALE GENOMIC DNA]</scope>
    <source>
        <strain evidence="4">UMB8614</strain>
    </source>
</reference>
<proteinExistence type="predicted"/>
<evidence type="ECO:0000313" key="3">
    <source>
        <dbReference type="EMBL" id="KAA9241465.1"/>
    </source>
</evidence>
<dbReference type="InterPro" id="IPR025007">
    <property type="entry name" value="DUF3899"/>
</dbReference>
<dbReference type="Proteomes" id="UP000326476">
    <property type="component" value="Unassembled WGS sequence"/>
</dbReference>
<feature type="transmembrane region" description="Helical" evidence="1">
    <location>
        <begin position="109"/>
        <end position="129"/>
    </location>
</feature>
<accession>A0A5N1BN08</accession>
<feature type="domain" description="DUF3899" evidence="2">
    <location>
        <begin position="39"/>
        <end position="125"/>
    </location>
</feature>
<keyword evidence="1" id="KW-0472">Membrane</keyword>